<name>A0ABP9F4Q8_9ACTN</name>
<dbReference type="Proteomes" id="UP001501521">
    <property type="component" value="Unassembled WGS sequence"/>
</dbReference>
<dbReference type="RefSeq" id="WP_345579659.1">
    <property type="nucleotide sequence ID" value="NZ_BAABLV010000016.1"/>
</dbReference>
<accession>A0ABP9F4Q8</accession>
<dbReference type="PANTHER" id="PTHR30348:SF4">
    <property type="entry name" value="DUF72 DOMAIN-CONTAINING PROTEIN"/>
    <property type="match status" value="1"/>
</dbReference>
<sequence length="277" mass="31212">MSRCYVGVSGWRYKGWRGDFYPAGLRQRDELRHVAGKMNSAEINGSFYSLQRPTSYARWAEETPPEFRFAVKGGRYITHMLQLRGIDTALANFFASGVLALGQRLGPVLWQLPPRMAFDPTKMRDFLALLPRTHAEIAALGARHGDKLAPDRVLLEVAPDVDPSTVVRHAVEPRHDSFNSPEAHALFAEHDVCMVIADSAGTWPVMRDATSDFRYVRLHGEQELYASAYTDGSLDRWAEQCRAWLALDLDVHVYFDNDIHGHAPHDAVRLLERLSAG</sequence>
<organism evidence="1 2">
    <name type="scientific">Tessaracoccus lubricantis</name>
    <dbReference type="NCBI Taxonomy" id="545543"/>
    <lineage>
        <taxon>Bacteria</taxon>
        <taxon>Bacillati</taxon>
        <taxon>Actinomycetota</taxon>
        <taxon>Actinomycetes</taxon>
        <taxon>Propionibacteriales</taxon>
        <taxon>Propionibacteriaceae</taxon>
        <taxon>Tessaracoccus</taxon>
    </lineage>
</organism>
<dbReference type="EMBL" id="BAABLV010000016">
    <property type="protein sequence ID" value="GAA4894141.1"/>
    <property type="molecule type" value="Genomic_DNA"/>
</dbReference>
<dbReference type="InterPro" id="IPR036520">
    <property type="entry name" value="UPF0759_sf"/>
</dbReference>
<proteinExistence type="predicted"/>
<keyword evidence="2" id="KW-1185">Reference proteome</keyword>
<dbReference type="Pfam" id="PF01904">
    <property type="entry name" value="DUF72"/>
    <property type="match status" value="1"/>
</dbReference>
<dbReference type="SUPFAM" id="SSF117396">
    <property type="entry name" value="TM1631-like"/>
    <property type="match status" value="1"/>
</dbReference>
<gene>
    <name evidence="1" type="ORF">GCM10025789_09170</name>
</gene>
<dbReference type="Gene3D" id="3.20.20.410">
    <property type="entry name" value="Protein of unknown function UPF0759"/>
    <property type="match status" value="1"/>
</dbReference>
<dbReference type="PANTHER" id="PTHR30348">
    <property type="entry name" value="UNCHARACTERIZED PROTEIN YECE"/>
    <property type="match status" value="1"/>
</dbReference>
<protein>
    <submittedName>
        <fullName evidence="1">DUF72 domain-containing protein</fullName>
    </submittedName>
</protein>
<evidence type="ECO:0000313" key="2">
    <source>
        <dbReference type="Proteomes" id="UP001501521"/>
    </source>
</evidence>
<dbReference type="InterPro" id="IPR002763">
    <property type="entry name" value="DUF72"/>
</dbReference>
<evidence type="ECO:0000313" key="1">
    <source>
        <dbReference type="EMBL" id="GAA4894141.1"/>
    </source>
</evidence>
<comment type="caution">
    <text evidence="1">The sequence shown here is derived from an EMBL/GenBank/DDBJ whole genome shotgun (WGS) entry which is preliminary data.</text>
</comment>
<reference evidence="2" key="1">
    <citation type="journal article" date="2019" name="Int. J. Syst. Evol. Microbiol.">
        <title>The Global Catalogue of Microorganisms (GCM) 10K type strain sequencing project: providing services to taxonomists for standard genome sequencing and annotation.</title>
        <authorList>
            <consortium name="The Broad Institute Genomics Platform"/>
            <consortium name="The Broad Institute Genome Sequencing Center for Infectious Disease"/>
            <person name="Wu L."/>
            <person name="Ma J."/>
        </authorList>
    </citation>
    <scope>NUCLEOTIDE SEQUENCE [LARGE SCALE GENOMIC DNA]</scope>
    <source>
        <strain evidence="2">JCM 19125</strain>
    </source>
</reference>